<dbReference type="Proteomes" id="UP001190700">
    <property type="component" value="Unassembled WGS sequence"/>
</dbReference>
<proteinExistence type="predicted"/>
<comment type="caution">
    <text evidence="1">The sequence shown here is derived from an EMBL/GenBank/DDBJ whole genome shotgun (WGS) entry which is preliminary data.</text>
</comment>
<dbReference type="EMBL" id="LGRX02015846">
    <property type="protein sequence ID" value="KAK3262952.1"/>
    <property type="molecule type" value="Genomic_DNA"/>
</dbReference>
<keyword evidence="2" id="KW-1185">Reference proteome</keyword>
<protein>
    <submittedName>
        <fullName evidence="1">Uncharacterized protein</fullName>
    </submittedName>
</protein>
<evidence type="ECO:0000313" key="2">
    <source>
        <dbReference type="Proteomes" id="UP001190700"/>
    </source>
</evidence>
<accession>A0AAE0KW58</accession>
<organism evidence="1 2">
    <name type="scientific">Cymbomonas tetramitiformis</name>
    <dbReference type="NCBI Taxonomy" id="36881"/>
    <lineage>
        <taxon>Eukaryota</taxon>
        <taxon>Viridiplantae</taxon>
        <taxon>Chlorophyta</taxon>
        <taxon>Pyramimonadophyceae</taxon>
        <taxon>Pyramimonadales</taxon>
        <taxon>Pyramimonadaceae</taxon>
        <taxon>Cymbomonas</taxon>
    </lineage>
</organism>
<reference evidence="1 2" key="1">
    <citation type="journal article" date="2015" name="Genome Biol. Evol.">
        <title>Comparative Genomics of a Bacterivorous Green Alga Reveals Evolutionary Causalities and Consequences of Phago-Mixotrophic Mode of Nutrition.</title>
        <authorList>
            <person name="Burns J.A."/>
            <person name="Paasch A."/>
            <person name="Narechania A."/>
            <person name="Kim E."/>
        </authorList>
    </citation>
    <scope>NUCLEOTIDE SEQUENCE [LARGE SCALE GENOMIC DNA]</scope>
    <source>
        <strain evidence="1 2">PLY_AMNH</strain>
    </source>
</reference>
<gene>
    <name evidence="1" type="ORF">CYMTET_28221</name>
</gene>
<evidence type="ECO:0000313" key="1">
    <source>
        <dbReference type="EMBL" id="KAK3262952.1"/>
    </source>
</evidence>
<dbReference type="AlphaFoldDB" id="A0AAE0KW58"/>
<name>A0AAE0KW58_9CHLO</name>
<sequence length="88" mass="9701">MYELLVGRVKSFQAHLPNEESVLVKASVVGGEKVLQLLEEELGARSSPKSTNAIGEFLLGLIILNLPFASFPLLQQVKWPPLEQVEDT</sequence>